<dbReference type="OrthoDB" id="2122982at2759"/>
<evidence type="ECO:0008006" key="7">
    <source>
        <dbReference type="Google" id="ProtNLM"/>
    </source>
</evidence>
<feature type="region of interest" description="Disordered" evidence="2">
    <location>
        <begin position="36"/>
        <end position="131"/>
    </location>
</feature>
<evidence type="ECO:0000313" key="5">
    <source>
        <dbReference type="EMBL" id="TGZ80362.1"/>
    </source>
</evidence>
<keyword evidence="1" id="KW-0862">Zinc</keyword>
<feature type="region of interest" description="Disordered" evidence="2">
    <location>
        <begin position="203"/>
        <end position="247"/>
    </location>
</feature>
<evidence type="ECO:0000256" key="2">
    <source>
        <dbReference type="SAM" id="MobiDB-lite"/>
    </source>
</evidence>
<feature type="compositionally biased region" description="Low complexity" evidence="2">
    <location>
        <begin position="109"/>
        <end position="120"/>
    </location>
</feature>
<name>A0A4S2MUU4_9PEZI</name>
<dbReference type="CDD" id="cd16494">
    <property type="entry name" value="RING-CH-C4HC3_ZSWM2"/>
    <property type="match status" value="1"/>
</dbReference>
<dbReference type="STRING" id="341454.A0A4S2MUU4"/>
<dbReference type="Gene3D" id="3.30.40.10">
    <property type="entry name" value="Zinc/RING finger domain, C3HC4 (zinc finger)"/>
    <property type="match status" value="1"/>
</dbReference>
<gene>
    <name evidence="5" type="ORF">EX30DRAFT_396370</name>
</gene>
<dbReference type="PANTHER" id="PTHR21540:SF0">
    <property type="entry name" value="PHD FAMILY PROTEIN"/>
    <property type="match status" value="1"/>
</dbReference>
<evidence type="ECO:0000259" key="3">
    <source>
        <dbReference type="PROSITE" id="PS50089"/>
    </source>
</evidence>
<dbReference type="EMBL" id="ML220125">
    <property type="protein sequence ID" value="TGZ80362.1"/>
    <property type="molecule type" value="Genomic_DNA"/>
</dbReference>
<dbReference type="Proteomes" id="UP000298138">
    <property type="component" value="Unassembled WGS sequence"/>
</dbReference>
<organism evidence="5 6">
    <name type="scientific">Ascodesmis nigricans</name>
    <dbReference type="NCBI Taxonomy" id="341454"/>
    <lineage>
        <taxon>Eukaryota</taxon>
        <taxon>Fungi</taxon>
        <taxon>Dikarya</taxon>
        <taxon>Ascomycota</taxon>
        <taxon>Pezizomycotina</taxon>
        <taxon>Pezizomycetes</taxon>
        <taxon>Pezizales</taxon>
        <taxon>Ascodesmidaceae</taxon>
        <taxon>Ascodesmis</taxon>
    </lineage>
</organism>
<sequence>METPTTPAHPQKRRAITMIDLTGDDDNPRIIKVIKASANTTPSASKARSPAVARNSTPRRTIDLTENARGNGNNVTLPPMCTPNGSTLGAPASRTWPAPPTPTVDLTSTTRTPARNRNVNPNPPRSKSGFSSSILFAAPIGRANARPSVPMSAPAARTAPIGHHTSARPAAAAPRSWMMIPAGYPSPGQFVAPIPGVPQTAPRIGRTLPFNPSPVTPSKTAPPKKKTPAKNANGNTPEKRPKRFRDHPPASVVERMYRCQTQKMFVLDRARKNGELKEVFKMAGTTGNLYTITICDIPRCDCPDGIKTGTCKHILYIMLKVLRAPDNLVYQAGLLTSELHTIFSRAPTPPTTAPRSNRKPLTDSLCPICYDDFKNNEPTVYCQTQCGTNIHSACFKQWQATCHAQGKSTTCVMCRKPWKADPGRVKEILRNGQVRVGEEGYMNVGEELGLSGERDMSTYKRGYGGYGGYGGRRRYGAYRGGYYDDDGEEDEDEFDEDEQEMVSVASGDEGLEHAFDLLERGRGRVRVHTGYGNYEYL</sequence>
<keyword evidence="6" id="KW-1185">Reference proteome</keyword>
<protein>
    <recommendedName>
        <fullName evidence="7">SWIM-type domain-containing protein</fullName>
    </recommendedName>
</protein>
<feature type="compositionally biased region" description="Polar residues" evidence="2">
    <location>
        <begin position="37"/>
        <end position="46"/>
    </location>
</feature>
<keyword evidence="1" id="KW-0479">Metal-binding</keyword>
<dbReference type="GO" id="GO:0008270">
    <property type="term" value="F:zinc ion binding"/>
    <property type="evidence" value="ECO:0007669"/>
    <property type="project" value="UniProtKB-KW"/>
</dbReference>
<dbReference type="InterPro" id="IPR007527">
    <property type="entry name" value="Znf_SWIM"/>
</dbReference>
<reference evidence="5 6" key="1">
    <citation type="submission" date="2019-04" db="EMBL/GenBank/DDBJ databases">
        <title>Comparative genomics and transcriptomics to analyze fruiting body development in filamentous ascomycetes.</title>
        <authorList>
            <consortium name="DOE Joint Genome Institute"/>
            <person name="Lutkenhaus R."/>
            <person name="Traeger S."/>
            <person name="Breuer J."/>
            <person name="Kuo A."/>
            <person name="Lipzen A."/>
            <person name="Pangilinan J."/>
            <person name="Dilworth D."/>
            <person name="Sandor L."/>
            <person name="Poggeler S."/>
            <person name="Barry K."/>
            <person name="Grigoriev I.V."/>
            <person name="Nowrousian M."/>
        </authorList>
    </citation>
    <scope>NUCLEOTIDE SEQUENCE [LARGE SCALE GENOMIC DNA]</scope>
    <source>
        <strain evidence="5 6">CBS 389.68</strain>
    </source>
</reference>
<dbReference type="InterPro" id="IPR001841">
    <property type="entry name" value="Znf_RING"/>
</dbReference>
<accession>A0A4S2MUU4</accession>
<dbReference type="AlphaFoldDB" id="A0A4S2MUU4"/>
<evidence type="ECO:0000259" key="4">
    <source>
        <dbReference type="PROSITE" id="PS50966"/>
    </source>
</evidence>
<dbReference type="InterPro" id="IPR039903">
    <property type="entry name" value="Zswim2"/>
</dbReference>
<feature type="domain" description="SWIM-type" evidence="4">
    <location>
        <begin position="290"/>
        <end position="322"/>
    </location>
</feature>
<dbReference type="PROSITE" id="PS50089">
    <property type="entry name" value="ZF_RING_2"/>
    <property type="match status" value="1"/>
</dbReference>
<evidence type="ECO:0000256" key="1">
    <source>
        <dbReference type="PROSITE-ProRule" id="PRU00175"/>
    </source>
</evidence>
<proteinExistence type="predicted"/>
<dbReference type="GO" id="GO:0061630">
    <property type="term" value="F:ubiquitin protein ligase activity"/>
    <property type="evidence" value="ECO:0007669"/>
    <property type="project" value="InterPro"/>
</dbReference>
<dbReference type="SUPFAM" id="SSF57850">
    <property type="entry name" value="RING/U-box"/>
    <property type="match status" value="1"/>
</dbReference>
<dbReference type="InParanoid" id="A0A4S2MUU4"/>
<feature type="domain" description="RING-type" evidence="3">
    <location>
        <begin position="366"/>
        <end position="415"/>
    </location>
</feature>
<dbReference type="PROSITE" id="PS50966">
    <property type="entry name" value="ZF_SWIM"/>
    <property type="match status" value="1"/>
</dbReference>
<evidence type="ECO:0000313" key="6">
    <source>
        <dbReference type="Proteomes" id="UP000298138"/>
    </source>
</evidence>
<keyword evidence="1" id="KW-0863">Zinc-finger</keyword>
<dbReference type="InterPro" id="IPR013083">
    <property type="entry name" value="Znf_RING/FYVE/PHD"/>
</dbReference>
<dbReference type="PANTHER" id="PTHR21540">
    <property type="entry name" value="RING FINGER AND SWIM DOMAIN-CONTAINING PROTEIN 2"/>
    <property type="match status" value="1"/>
</dbReference>
<feature type="region of interest" description="Disordered" evidence="2">
    <location>
        <begin position="148"/>
        <end position="168"/>
    </location>
</feature>